<evidence type="ECO:0000259" key="7">
    <source>
        <dbReference type="PROSITE" id="PS52029"/>
    </source>
</evidence>
<dbReference type="Gene3D" id="1.10.101.10">
    <property type="entry name" value="PGBD-like superfamily/PGBD"/>
    <property type="match status" value="1"/>
</dbReference>
<proteinExistence type="predicted"/>
<dbReference type="Pfam" id="PF01471">
    <property type="entry name" value="PG_binding_1"/>
    <property type="match status" value="1"/>
</dbReference>
<evidence type="ECO:0000256" key="5">
    <source>
        <dbReference type="ARBA" id="ARBA00023316"/>
    </source>
</evidence>
<dbReference type="Pfam" id="PF20142">
    <property type="entry name" value="Scaffold"/>
    <property type="match status" value="1"/>
</dbReference>
<keyword evidence="2" id="KW-0808">Transferase</keyword>
<keyword evidence="4 6" id="KW-0573">Peptidoglycan synthesis</keyword>
<dbReference type="Proteomes" id="UP000580839">
    <property type="component" value="Unassembled WGS sequence"/>
</dbReference>
<evidence type="ECO:0000256" key="6">
    <source>
        <dbReference type="PROSITE-ProRule" id="PRU01373"/>
    </source>
</evidence>
<feature type="domain" description="L,D-TPase catalytic" evidence="7">
    <location>
        <begin position="332"/>
        <end position="513"/>
    </location>
</feature>
<evidence type="ECO:0000313" key="9">
    <source>
        <dbReference type="Proteomes" id="UP000580839"/>
    </source>
</evidence>
<evidence type="ECO:0000256" key="3">
    <source>
        <dbReference type="ARBA" id="ARBA00022960"/>
    </source>
</evidence>
<dbReference type="InterPro" id="IPR045380">
    <property type="entry name" value="LD_TPept_scaffold_dom"/>
</dbReference>
<gene>
    <name evidence="8" type="ORF">HOP12_12795</name>
</gene>
<evidence type="ECO:0000256" key="1">
    <source>
        <dbReference type="ARBA" id="ARBA00004752"/>
    </source>
</evidence>
<dbReference type="PANTHER" id="PTHR41533">
    <property type="entry name" value="L,D-TRANSPEPTIDASE HI_1667-RELATED"/>
    <property type="match status" value="1"/>
</dbReference>
<dbReference type="EMBL" id="JABFRW010000164">
    <property type="protein sequence ID" value="NOT35025.1"/>
    <property type="molecule type" value="Genomic_DNA"/>
</dbReference>
<dbReference type="InterPro" id="IPR052905">
    <property type="entry name" value="LD-transpeptidase_YkuD-like"/>
</dbReference>
<reference evidence="8 9" key="1">
    <citation type="submission" date="2020-04" db="EMBL/GenBank/DDBJ databases">
        <title>Metagenomic profiling of ammonia- and methane-oxidizing microorganisms in a Dutch drinking water treatment plant.</title>
        <authorList>
            <person name="Poghosyan L."/>
            <person name="Leucker S."/>
        </authorList>
    </citation>
    <scope>NUCLEOTIDE SEQUENCE [LARGE SCALE GENOMIC DNA]</scope>
    <source>
        <strain evidence="8">S-RSF-IL-03</strain>
    </source>
</reference>
<dbReference type="InterPro" id="IPR005490">
    <property type="entry name" value="LD_TPept_cat_dom"/>
</dbReference>
<feature type="active site" description="Nucleophile" evidence="6">
    <location>
        <position position="486"/>
    </location>
</feature>
<dbReference type="PROSITE" id="PS52029">
    <property type="entry name" value="LD_TPASE"/>
    <property type="match status" value="1"/>
</dbReference>
<dbReference type="CDD" id="cd16913">
    <property type="entry name" value="YkuD_like"/>
    <property type="match status" value="1"/>
</dbReference>
<organism evidence="8 9">
    <name type="scientific">Eiseniibacteriota bacterium</name>
    <dbReference type="NCBI Taxonomy" id="2212470"/>
    <lineage>
        <taxon>Bacteria</taxon>
        <taxon>Candidatus Eiseniibacteriota</taxon>
    </lineage>
</organism>
<dbReference type="InterPro" id="IPR036366">
    <property type="entry name" value="PGBDSf"/>
</dbReference>
<evidence type="ECO:0000313" key="8">
    <source>
        <dbReference type="EMBL" id="NOT35025.1"/>
    </source>
</evidence>
<feature type="active site" description="Proton donor/acceptor" evidence="6">
    <location>
        <position position="467"/>
    </location>
</feature>
<dbReference type="Gene3D" id="2.40.440.10">
    <property type="entry name" value="L,D-transpeptidase catalytic domain-like"/>
    <property type="match status" value="1"/>
</dbReference>
<dbReference type="SUPFAM" id="SSF141523">
    <property type="entry name" value="L,D-transpeptidase catalytic domain-like"/>
    <property type="match status" value="1"/>
</dbReference>
<dbReference type="InterPro" id="IPR038063">
    <property type="entry name" value="Transpep_catalytic_dom"/>
</dbReference>
<evidence type="ECO:0000256" key="2">
    <source>
        <dbReference type="ARBA" id="ARBA00022679"/>
    </source>
</evidence>
<evidence type="ECO:0000256" key="4">
    <source>
        <dbReference type="ARBA" id="ARBA00022984"/>
    </source>
</evidence>
<dbReference type="GO" id="GO:0016740">
    <property type="term" value="F:transferase activity"/>
    <property type="evidence" value="ECO:0007669"/>
    <property type="project" value="UniProtKB-KW"/>
</dbReference>
<comment type="caution">
    <text evidence="8">The sequence shown here is derived from an EMBL/GenBank/DDBJ whole genome shotgun (WGS) entry which is preliminary data.</text>
</comment>
<dbReference type="Pfam" id="PF03734">
    <property type="entry name" value="YkuD"/>
    <property type="match status" value="1"/>
</dbReference>
<dbReference type="PANTHER" id="PTHR41533:SF2">
    <property type="entry name" value="BLR7131 PROTEIN"/>
    <property type="match status" value="1"/>
</dbReference>
<dbReference type="GO" id="GO:0009252">
    <property type="term" value="P:peptidoglycan biosynthetic process"/>
    <property type="evidence" value="ECO:0007669"/>
    <property type="project" value="UniProtKB-UniPathway"/>
</dbReference>
<protein>
    <submittedName>
        <fullName evidence="8">L,D-transpeptidase family protein</fullName>
    </submittedName>
</protein>
<accession>A0A849SSJ5</accession>
<dbReference type="InterPro" id="IPR002477">
    <property type="entry name" value="Peptidoglycan-bd-like"/>
</dbReference>
<dbReference type="GO" id="GO:0008360">
    <property type="term" value="P:regulation of cell shape"/>
    <property type="evidence" value="ECO:0007669"/>
    <property type="project" value="UniProtKB-UniRule"/>
</dbReference>
<dbReference type="AlphaFoldDB" id="A0A849SSJ5"/>
<comment type="pathway">
    <text evidence="1 6">Cell wall biogenesis; peptidoglycan biosynthesis.</text>
</comment>
<keyword evidence="5 6" id="KW-0961">Cell wall biogenesis/degradation</keyword>
<name>A0A849SSJ5_UNCEI</name>
<dbReference type="SUPFAM" id="SSF47090">
    <property type="entry name" value="PGBD-like"/>
    <property type="match status" value="1"/>
</dbReference>
<dbReference type="InterPro" id="IPR036365">
    <property type="entry name" value="PGBD-like_sf"/>
</dbReference>
<sequence>MNSTELSKLARMVRWGGAVAVLLMLGATSCGPAVEKPPPEPRLDEGEVRASLEALLERDRARDTDSTSITSQAVRFYAARDGRPAWLSRGQPTSIAGELVGALQTAATHGLDPTDYETGALDSLLQSVRAAGHHATGAGRPAMRAALDRKLTRAYLAFANDRLRGRFDPATFAPNWHSPRWRDLDLVPQLERAIAHKQVAAALDSLDPVTPEYAQLREALASLRWLEAAGGWPRISAGELLKPGASDPRVPELRARLAPEGSSALGDSADMRYDKRLAAAVRAFQRRVGLQADGEIGVAARRELNLPIEDRIARIEINLERLRWARDAVAARHVQVNLPEYAVHLWDGDTLARTIRAVVGFDTTRTPIFEDTLSHIIFGPSWRLPMSIIRNEVIPAMIRDKSYIEKHFMKVYLRADPRSGELRPDSINWKKLQADSIPIFVRQEPGIANPLGRVKFMCPNPWDIYLHDTPTRGTFTRADRRASHGCVRLERPSDFALWLLRNSREPWDSLLVAAAMDTSHDKVVMLPKRVPVFFAYRTAWIDPAGELQFRRDVYGYDSLHARRVGRPLERLVIAKRE</sequence>
<dbReference type="GO" id="GO:0071555">
    <property type="term" value="P:cell wall organization"/>
    <property type="evidence" value="ECO:0007669"/>
    <property type="project" value="UniProtKB-UniRule"/>
</dbReference>
<keyword evidence="3 6" id="KW-0133">Cell shape</keyword>
<dbReference type="UniPathway" id="UPA00219"/>